<dbReference type="Pfam" id="PF21678">
    <property type="entry name" value="Csf1_N"/>
    <property type="match status" value="2"/>
</dbReference>
<feature type="compositionally biased region" description="Low complexity" evidence="1">
    <location>
        <begin position="231"/>
        <end position="244"/>
    </location>
</feature>
<feature type="compositionally biased region" description="Pro residues" evidence="1">
    <location>
        <begin position="1171"/>
        <end position="1180"/>
    </location>
</feature>
<dbReference type="PANTHER" id="PTHR32085">
    <property type="entry name" value="PROTEIN CSF1"/>
    <property type="match status" value="1"/>
</dbReference>
<dbReference type="InterPro" id="IPR056779">
    <property type="entry name" value="Csf1_C"/>
</dbReference>
<evidence type="ECO:0000256" key="1">
    <source>
        <dbReference type="SAM" id="MobiDB-lite"/>
    </source>
</evidence>
<feature type="region of interest" description="Disordered" evidence="1">
    <location>
        <begin position="2951"/>
        <end position="2985"/>
    </location>
</feature>
<sequence length="3332" mass="365320">MSSGGGLFSGEGADFHPSFLGILIACGVLSVFTLLYFNRVFASVVSWGIRTYTFHRYGVYIDIQALQISLLAGRIFFTGFRYHGNNETILVQNGHITWAYWLRRVRQVDIGTGKNTTAADASSRLPCRVKVSLMGLEWFIYNRSPAYDSVLAGLTKSETSDETPPSPDEVILESPSRHASARSRLRRRSGRQGDNPMTPSPFTPHVTTEKTSVPGDGVTRSRDPEGPIPSPSSSSTDSHGPQQSHSRTQNEESDLPLFLQLLPISLTCERAAVVMGNENTKAILIIKTSELSGEVDASETDTVDPYRQYYRLRFKKPVVEMKENVDFKEDQADRAVRDKQAAQGSVRHPKQSFLRGQRRRLREALGGMVPFWNRSVESLFPSGGRIGTAASQVPGSSHWQGLSRYLADDAEDQKARWASCEYAAVPTLLDSPEASLTVFWDVAGKVAPSSHPSQDKLAGQSPNINGAPPPAWGITLSISGGSINYGPWADRHRADLQRVFVPALCRDTVPARPLRLGEDRVPTQFKFYLELTDDTVIRVPTREASKNWRWKGKEPAPQKPGGDTRKARRSKKSNPPAELHQRPHGWLDLRVPANTTVSYSMDMVAGSSGYTNTLDVDLPNTEISSSINHGLLLKSGRQRISCDLSAPLGWNALRQWYFRFDSEDLDLYLLREHVFLLTDLVDDWTSGPPADYLVFTPFRYHFDFRLRNVRLFLNLNDANIINSPTDPDDNTYLIISSPLLNVGTRIDADTYRPSESGVPFDIRAETATFDLHLPPWNTQAQFLTSKDVGRLENLAIEGGYYYHATTSPGLTDTLVLKISAQSPTAQVHGFTVRYFMKVKDNYFGDDIHFKTLEEYQDVLRLKEENPGAELANKPPPKKTNDLDVMLTIRADDPKILLPANLYSSQRHIQIDTASLCLDLRFTNYYMDLDLVIAPLHLSLGNAASGAETPMSTTASSTQMFLDGIHVYGHRLFGLPPTEPTYMCNWDLSLGALTGECTTEFLTTLVHAGKAFAFTFDDDENALIPFSSIIVYDATFLRVFVHSVRLWLHVDDAAFLLSSDSIDINYNDWARSHYSRRANINIPDIKLSCINAETATRHKAWPQHAVEADALVETSLRVAVIGRKAHFSRERKLQQDLIREHDQRTNRTPFLILPTLGGADDFAASAVDPPAQSVPPVPLPIQPQDAGDDGTSLRSKTSSRRSRSLRHKSSFLSFSSSAPSSVLRPFSSRLSSGKGKRPEQHSGYPSRHGERLAASTQGRELSPSTRHSAFYSMPGDSVEHQDSTHHNTVAFSSQYFSPYFPLENVRPSHDEAMVPSMGMDNETWADFESVTFVLDDVDPRLFDEEVAHSSILLELPKGLTAVCNPTALRYVASLLSSVQDMDPDAILDSLQMTAMGAVFDAQKDQNMKGRVSDVLVKLPHLSARLVHSSEAHPLQEASDEQDQYDVMLTKLSFTTRTQTSWQDAFKTQSKESRHSFHLRLDSAKVSAAERVRGMDSSQAAAVVRIDSILASMGDKDVTYFDAEIGGIHASTFSGKVDYLASLAHRTGVLASDLGNLFSEVVSQEQRIVQNLVHRLTTAGHKVPDPSFLIRPSAVLRSARQHLRTFDSWKLAMRLRQIWTVLAPEMGEQIKVDCCAALPGPVTQLRRDTVQAFAKWRSWDLDHLEDSWLLNMVFGPSATKAPKSAPQAKPTLAAVRVKQLELALNPGPKQNEITLVNIVTKLQHKPAPSLEKKPVGTGETAGQSTVLGISCEDAAVSLNWELCELADKVLALAKNAQVRTPAQTPVQSKPVSSAPPRAEQQPSEHTIHCVLSMGNGSLILDAVNLHSASFSKGVRASLLVRKHSNNAVDTNLILNCASVTSSLRSHHQRLAKLVWEMPRVFVSHELQAGQAAESHTIKAAASSQYLSLVIKQDPVTLAEVADLVVRDEFAQVYWLLKDRPPSTPRTTSSSSKNMAERLSAFRMNVALFMDRYTISVPLLPSLIYTVHGTVSRAAVVATSGREIIFDFDIKENSHDMQVRVNNVSRSVSLLQIPPTNGRVRSLEEAGERFVSVFASVELVQLDASAVYSLLSALNRPEISSVIKDLQYQAKSIQKHVSEVTGGVAETKAVAAEVDVATLAYAVHLCLAGLEVFGNSPLQSDKEPLAHISFALGSVRLAMSNRTEQSGPLLTYPEIGVTLRRIAFEIKRGDPAVMRSCGNVAFDASISASSRVGEDGKDRRFFHVTSDAFAVNLSPETISTVVDVLGHMGDKIKDLDTARELGYLRKLRQQSKPHFAAIHDAEAEEETDIIDAVLSSITYSFEIRNIQVAWRVIKDGDEVVNGKEDLVLSLQRIELGTRTRNSARLTIEHLQLEMVSPSYDRTIRSPNSALLPEVIFNVAYVSTAHARRLAFQAVGKSLDVRLTSGFIIPAAHLNDSISLGSPEPETAKEQVPRRNILGGKRLESLLIDADFAGAVVHLTGRKAPADLVSVTKSSTRPSSAGHQGGKLGTDETASSTTLKSPGLAWKLEYRDNDTDDPTLHVEIKIDASSNTLYPSVVPLVVDISNSIRKVVSSHDAARRSGAKKPAGQARETSSPARVKLPEEDSILTADPTAVLGRMKLNIGLRICKQEFSLSCQPIARVAATASFEDVYFTANTVRSVEQGNFFAISGAFTNLQASVQHVYSRESTGSFRVQSIVFSCVNSKHLSGTSGVSAILKVSPMEVSINARQLQDFLLFREIWLPRKAPPVAVDPNAPRPTTKLVTETSQGHLVQRYQQVAATAAFPWTASISISALNIVLDLGQALGRSTFSITDFWVSSKKTSDWQQNLCLGFGMVGVESTGRMSGFVVLRDFKLRTSIEWPEREQALSETPLIQASVGFSQLRVKAAFDYQAFLVADISSLDFLMYNVRRSREGGGDRLVASLEGEAVQVFGITTSAAQGLALYQAFRRLVQERRANFESSLKEIERYMQRKSVSPPAGVMERLGGPKPPATGTAGGGNSEGDQDTIKSPISLDTDVVVTLKALNLGVFPSTFSDHQVFKMEALNAQARFAASVEQDSRIHSMLGLTLGQLRIGLAGVRPSTTTPASPSTIPTTPTPIAETKAAATAAAGSSATTAGGIGPSDLPSLSLPSSSTTAAAAAAAATRTLAGELSVEEVVRSATGSRGGTILKVPRVEAIMQTWQRPESKRIDYIFRSAFEGKVEVGWNYSRISYIRGMWANHSRTLTQAWGRELPGVTAIRVTGALPEAAATGTTGAGSGTGEQKDKEKDKDKEEKATSKITAEVTVPVSRYEYVALEPPVIETPQLRDMGEATPPLEWIGVNRERLPNLTHQIVIVSLLELAGEVEDAYERILGSS</sequence>
<dbReference type="PANTHER" id="PTHR32085:SF3">
    <property type="entry name" value="PROTEIN CSF1"/>
    <property type="match status" value="1"/>
</dbReference>
<proteinExistence type="predicted"/>
<dbReference type="InterPro" id="IPR048636">
    <property type="entry name" value="Csf1_N"/>
</dbReference>
<dbReference type="EMBL" id="JAZGSY010000051">
    <property type="protein sequence ID" value="KAL1842183.1"/>
    <property type="molecule type" value="Genomic_DNA"/>
</dbReference>
<feature type="domain" description="Csf1 C-terminal region" evidence="4">
    <location>
        <begin position="3127"/>
        <end position="3331"/>
    </location>
</feature>
<dbReference type="Proteomes" id="UP001583172">
    <property type="component" value="Unassembled WGS sequence"/>
</dbReference>
<evidence type="ECO:0008006" key="7">
    <source>
        <dbReference type="Google" id="ProtNLM"/>
    </source>
</evidence>
<feature type="region of interest" description="Disordered" evidence="1">
    <location>
        <begin position="544"/>
        <end position="585"/>
    </location>
</feature>
<accession>A0ABR3VJW0</accession>
<evidence type="ECO:0000313" key="6">
    <source>
        <dbReference type="Proteomes" id="UP001583172"/>
    </source>
</evidence>
<feature type="transmembrane region" description="Helical" evidence="2">
    <location>
        <begin position="15"/>
        <end position="37"/>
    </location>
</feature>
<keyword evidence="2" id="KW-1133">Transmembrane helix</keyword>
<feature type="domain" description="Csf1 N-terminal" evidence="3">
    <location>
        <begin position="252"/>
        <end position="864"/>
    </location>
</feature>
<feature type="compositionally biased region" description="Polar residues" evidence="1">
    <location>
        <begin position="1776"/>
        <end position="1789"/>
    </location>
</feature>
<evidence type="ECO:0000259" key="3">
    <source>
        <dbReference type="Pfam" id="PF21678"/>
    </source>
</evidence>
<dbReference type="Pfam" id="PF25038">
    <property type="entry name" value="Csf1_C"/>
    <property type="match status" value="2"/>
</dbReference>
<feature type="compositionally biased region" description="Basic and acidic residues" evidence="1">
    <location>
        <begin position="544"/>
        <end position="556"/>
    </location>
</feature>
<keyword evidence="6" id="KW-1185">Reference proteome</keyword>
<reference evidence="5 6" key="1">
    <citation type="journal article" date="2024" name="Commun. Biol.">
        <title>Comparative genomic analysis of thermophilic fungi reveals convergent evolutionary adaptations and gene losses.</title>
        <authorList>
            <person name="Steindorff A.S."/>
            <person name="Aguilar-Pontes M.V."/>
            <person name="Robinson A.J."/>
            <person name="Andreopoulos B."/>
            <person name="LaButti K."/>
            <person name="Kuo A."/>
            <person name="Mondo S."/>
            <person name="Riley R."/>
            <person name="Otillar R."/>
            <person name="Haridas S."/>
            <person name="Lipzen A."/>
            <person name="Grimwood J."/>
            <person name="Schmutz J."/>
            <person name="Clum A."/>
            <person name="Reid I.D."/>
            <person name="Moisan M.C."/>
            <person name="Butler G."/>
            <person name="Nguyen T.T.M."/>
            <person name="Dewar K."/>
            <person name="Conant G."/>
            <person name="Drula E."/>
            <person name="Henrissat B."/>
            <person name="Hansel C."/>
            <person name="Singer S."/>
            <person name="Hutchinson M.I."/>
            <person name="de Vries R.P."/>
            <person name="Natvig D.O."/>
            <person name="Powell A.J."/>
            <person name="Tsang A."/>
            <person name="Grigoriev I.V."/>
        </authorList>
    </citation>
    <scope>NUCLEOTIDE SEQUENCE [LARGE SCALE GENOMIC DNA]</scope>
    <source>
        <strain evidence="5 6">CBS 620.91</strain>
    </source>
</reference>
<feature type="region of interest" description="Disordered" evidence="1">
    <location>
        <begin position="3223"/>
        <end position="3254"/>
    </location>
</feature>
<feature type="region of interest" description="Disordered" evidence="1">
    <location>
        <begin position="157"/>
        <end position="252"/>
    </location>
</feature>
<feature type="compositionally biased region" description="Polar residues" evidence="1">
    <location>
        <begin position="2467"/>
        <end position="2478"/>
    </location>
</feature>
<evidence type="ECO:0000259" key="4">
    <source>
        <dbReference type="Pfam" id="PF25038"/>
    </source>
</evidence>
<feature type="compositionally biased region" description="Low complexity" evidence="1">
    <location>
        <begin position="1209"/>
        <end position="1227"/>
    </location>
</feature>
<feature type="region of interest" description="Disordered" evidence="1">
    <location>
        <begin position="1776"/>
        <end position="1799"/>
    </location>
</feature>
<feature type="region of interest" description="Disordered" evidence="1">
    <location>
        <begin position="1161"/>
        <end position="1267"/>
    </location>
</feature>
<organism evidence="5 6">
    <name type="scientific">Humicola insolens</name>
    <name type="common">Soft-rot fungus</name>
    <dbReference type="NCBI Taxonomy" id="85995"/>
    <lineage>
        <taxon>Eukaryota</taxon>
        <taxon>Fungi</taxon>
        <taxon>Dikarya</taxon>
        <taxon>Ascomycota</taxon>
        <taxon>Pezizomycotina</taxon>
        <taxon>Sordariomycetes</taxon>
        <taxon>Sordariomycetidae</taxon>
        <taxon>Sordariales</taxon>
        <taxon>Chaetomiaceae</taxon>
        <taxon>Mycothermus</taxon>
    </lineage>
</organism>
<feature type="region of interest" description="Disordered" evidence="1">
    <location>
        <begin position="2466"/>
        <end position="2494"/>
    </location>
</feature>
<evidence type="ECO:0000313" key="5">
    <source>
        <dbReference type="EMBL" id="KAL1842183.1"/>
    </source>
</evidence>
<feature type="domain" description="Csf1 N-terminal" evidence="3">
    <location>
        <begin position="877"/>
        <end position="1183"/>
    </location>
</feature>
<feature type="region of interest" description="Disordered" evidence="1">
    <location>
        <begin position="2551"/>
        <end position="2575"/>
    </location>
</feature>
<protein>
    <recommendedName>
        <fullName evidence="7">Fermentation associated protein</fullName>
    </recommendedName>
</protein>
<keyword evidence="2" id="KW-0812">Transmembrane</keyword>
<evidence type="ECO:0000256" key="2">
    <source>
        <dbReference type="SAM" id="Phobius"/>
    </source>
</evidence>
<name>A0ABR3VJW0_HUMIN</name>
<feature type="compositionally biased region" description="Basic residues" evidence="1">
    <location>
        <begin position="1196"/>
        <end position="1208"/>
    </location>
</feature>
<feature type="compositionally biased region" description="Basic residues" evidence="1">
    <location>
        <begin position="179"/>
        <end position="190"/>
    </location>
</feature>
<comment type="caution">
    <text evidence="5">The sequence shown here is derived from an EMBL/GenBank/DDBJ whole genome shotgun (WGS) entry which is preliminary data.</text>
</comment>
<dbReference type="InterPro" id="IPR029636">
    <property type="entry name" value="Csf1"/>
</dbReference>
<keyword evidence="2" id="KW-0472">Membrane</keyword>
<feature type="transmembrane region" description="Helical" evidence="2">
    <location>
        <begin position="57"/>
        <end position="77"/>
    </location>
</feature>
<gene>
    <name evidence="5" type="ORF">VTJ49DRAFT_5870</name>
</gene>
<feature type="compositionally biased region" description="Basic and acidic residues" evidence="1">
    <location>
        <begin position="3238"/>
        <end position="3253"/>
    </location>
</feature>
<feature type="domain" description="Csf1 C-terminal region" evidence="4">
    <location>
        <begin position="2490"/>
        <end position="2943"/>
    </location>
</feature>
<feature type="compositionally biased region" description="Polar residues" evidence="1">
    <location>
        <begin position="1253"/>
        <end position="1266"/>
    </location>
</feature>